<sequence>MGSGSSTTSFGKAWQKNLQFYECENKGYTYFKHDDLNTRLKTTLGEDEPIMRCWTYTASTGECCKEHMFVVLETPSFWYSLEKGFNFITMQRGKCEAIVKDKLTGRNRKDCVLIIGPTRSDSSVHFLVNRLYEFNELDKEYNVLLQNCKAFAGHCFDWLTPYKSFLSALAVYASFSPYLP</sequence>
<dbReference type="EMBL" id="JAIWYP010000013">
    <property type="protein sequence ID" value="KAH3721764.1"/>
    <property type="molecule type" value="Genomic_DNA"/>
</dbReference>
<gene>
    <name evidence="1" type="ORF">DPMN_064712</name>
</gene>
<evidence type="ECO:0000313" key="1">
    <source>
        <dbReference type="EMBL" id="KAH3721764.1"/>
    </source>
</evidence>
<keyword evidence="2" id="KW-1185">Reference proteome</keyword>
<accession>A0A9D4CDM7</accession>
<reference evidence="1" key="2">
    <citation type="submission" date="2020-11" db="EMBL/GenBank/DDBJ databases">
        <authorList>
            <person name="McCartney M.A."/>
            <person name="Auch B."/>
            <person name="Kono T."/>
            <person name="Mallez S."/>
            <person name="Becker A."/>
            <person name="Gohl D.M."/>
            <person name="Silverstein K.A.T."/>
            <person name="Koren S."/>
            <person name="Bechman K.B."/>
            <person name="Herman A."/>
            <person name="Abrahante J.E."/>
            <person name="Garbe J."/>
        </authorList>
    </citation>
    <scope>NUCLEOTIDE SEQUENCE</scope>
    <source>
        <strain evidence="1">Duluth1</strain>
        <tissue evidence="1">Whole animal</tissue>
    </source>
</reference>
<dbReference type="AlphaFoldDB" id="A0A9D4CDM7"/>
<protein>
    <submittedName>
        <fullName evidence="1">Uncharacterized protein</fullName>
    </submittedName>
</protein>
<name>A0A9D4CDM7_DREPO</name>
<proteinExistence type="predicted"/>
<reference evidence="1" key="1">
    <citation type="journal article" date="2019" name="bioRxiv">
        <title>The Genome of the Zebra Mussel, Dreissena polymorpha: A Resource for Invasive Species Research.</title>
        <authorList>
            <person name="McCartney M.A."/>
            <person name="Auch B."/>
            <person name="Kono T."/>
            <person name="Mallez S."/>
            <person name="Zhang Y."/>
            <person name="Obille A."/>
            <person name="Becker A."/>
            <person name="Abrahante J.E."/>
            <person name="Garbe J."/>
            <person name="Badalamenti J.P."/>
            <person name="Herman A."/>
            <person name="Mangelson H."/>
            <person name="Liachko I."/>
            <person name="Sullivan S."/>
            <person name="Sone E.D."/>
            <person name="Koren S."/>
            <person name="Silverstein K.A.T."/>
            <person name="Beckman K.B."/>
            <person name="Gohl D.M."/>
        </authorList>
    </citation>
    <scope>NUCLEOTIDE SEQUENCE</scope>
    <source>
        <strain evidence="1">Duluth1</strain>
        <tissue evidence="1">Whole animal</tissue>
    </source>
</reference>
<comment type="caution">
    <text evidence="1">The sequence shown here is derived from an EMBL/GenBank/DDBJ whole genome shotgun (WGS) entry which is preliminary data.</text>
</comment>
<dbReference type="Proteomes" id="UP000828390">
    <property type="component" value="Unassembled WGS sequence"/>
</dbReference>
<evidence type="ECO:0000313" key="2">
    <source>
        <dbReference type="Proteomes" id="UP000828390"/>
    </source>
</evidence>
<organism evidence="1 2">
    <name type="scientific">Dreissena polymorpha</name>
    <name type="common">Zebra mussel</name>
    <name type="synonym">Mytilus polymorpha</name>
    <dbReference type="NCBI Taxonomy" id="45954"/>
    <lineage>
        <taxon>Eukaryota</taxon>
        <taxon>Metazoa</taxon>
        <taxon>Spiralia</taxon>
        <taxon>Lophotrochozoa</taxon>
        <taxon>Mollusca</taxon>
        <taxon>Bivalvia</taxon>
        <taxon>Autobranchia</taxon>
        <taxon>Heteroconchia</taxon>
        <taxon>Euheterodonta</taxon>
        <taxon>Imparidentia</taxon>
        <taxon>Neoheterodontei</taxon>
        <taxon>Myida</taxon>
        <taxon>Dreissenoidea</taxon>
        <taxon>Dreissenidae</taxon>
        <taxon>Dreissena</taxon>
    </lineage>
</organism>